<keyword evidence="1" id="KW-0812">Transmembrane</keyword>
<reference evidence="2" key="2">
    <citation type="journal article" date="2015" name="Data Brief">
        <title>Shoot transcriptome of the giant reed, Arundo donax.</title>
        <authorList>
            <person name="Barrero R.A."/>
            <person name="Guerrero F.D."/>
            <person name="Moolhuijzen P."/>
            <person name="Goolsby J.A."/>
            <person name="Tidwell J."/>
            <person name="Bellgard S.E."/>
            <person name="Bellgard M.I."/>
        </authorList>
    </citation>
    <scope>NUCLEOTIDE SEQUENCE</scope>
    <source>
        <tissue evidence="2">Shoot tissue taken approximately 20 cm above the soil surface</tissue>
    </source>
</reference>
<proteinExistence type="predicted"/>
<reference evidence="2" key="1">
    <citation type="submission" date="2014-09" db="EMBL/GenBank/DDBJ databases">
        <authorList>
            <person name="Magalhaes I.L.F."/>
            <person name="Oliveira U."/>
            <person name="Santos F.R."/>
            <person name="Vidigal T.H.D.A."/>
            <person name="Brescovit A.D."/>
            <person name="Santos A.J."/>
        </authorList>
    </citation>
    <scope>NUCLEOTIDE SEQUENCE</scope>
    <source>
        <tissue evidence="2">Shoot tissue taken approximately 20 cm above the soil surface</tissue>
    </source>
</reference>
<name>A0A0A9H6A4_ARUDO</name>
<organism evidence="2">
    <name type="scientific">Arundo donax</name>
    <name type="common">Giant reed</name>
    <name type="synonym">Donax arundinaceus</name>
    <dbReference type="NCBI Taxonomy" id="35708"/>
    <lineage>
        <taxon>Eukaryota</taxon>
        <taxon>Viridiplantae</taxon>
        <taxon>Streptophyta</taxon>
        <taxon>Embryophyta</taxon>
        <taxon>Tracheophyta</taxon>
        <taxon>Spermatophyta</taxon>
        <taxon>Magnoliopsida</taxon>
        <taxon>Liliopsida</taxon>
        <taxon>Poales</taxon>
        <taxon>Poaceae</taxon>
        <taxon>PACMAD clade</taxon>
        <taxon>Arundinoideae</taxon>
        <taxon>Arundineae</taxon>
        <taxon>Arundo</taxon>
    </lineage>
</organism>
<evidence type="ECO:0000256" key="1">
    <source>
        <dbReference type="SAM" id="Phobius"/>
    </source>
</evidence>
<keyword evidence="1" id="KW-1133">Transmembrane helix</keyword>
<protein>
    <submittedName>
        <fullName evidence="2">Uncharacterized protein</fullName>
    </submittedName>
</protein>
<evidence type="ECO:0000313" key="2">
    <source>
        <dbReference type="EMBL" id="JAE32272.1"/>
    </source>
</evidence>
<accession>A0A0A9H6A4</accession>
<feature type="transmembrane region" description="Helical" evidence="1">
    <location>
        <begin position="37"/>
        <end position="53"/>
    </location>
</feature>
<dbReference type="EMBL" id="GBRH01165624">
    <property type="protein sequence ID" value="JAE32272.1"/>
    <property type="molecule type" value="Transcribed_RNA"/>
</dbReference>
<sequence>MVNLMTSVGEALSLLLSCMLLLGTCKGVATFSWKGYIISDIILSAFVIYALLAI</sequence>
<dbReference type="AlphaFoldDB" id="A0A0A9H6A4"/>
<keyword evidence="1" id="KW-0472">Membrane</keyword>